<dbReference type="EMBL" id="MCGE01000001">
    <property type="protein sequence ID" value="ORZ25076.1"/>
    <property type="molecule type" value="Genomic_DNA"/>
</dbReference>
<keyword evidence="5" id="KW-1185">Reference proteome</keyword>
<proteinExistence type="inferred from homology"/>
<dbReference type="AlphaFoldDB" id="A0A1X2IZS2"/>
<protein>
    <submittedName>
        <fullName evidence="4">Alpha/Beta hydrolase protein</fullName>
    </submittedName>
</protein>
<evidence type="ECO:0000313" key="4">
    <source>
        <dbReference type="EMBL" id="ORZ25076.1"/>
    </source>
</evidence>
<dbReference type="InterPro" id="IPR029058">
    <property type="entry name" value="AB_hydrolase_fold"/>
</dbReference>
<sequence>MQRQFFLLSRRTYATSSAKAVRLAFDKYPAKVVANQTTKSPLIICHGLFGSKQNWASLCRAAAQRIQRDIYAVDLRNHGDSPHDKRHDFGAMAQDLLVFMKEQQLEQPILMGHSMGGKAVMTAALEQPTLVSKVISVDMPPVPLQLSRGFATYIEGMQEVDRAKCTKQSQADVILQKYESNPGIRMFLLTNLKRQVDPSNNNNNVLSFRLPLTILANALSNVGAFPTDTINGNTYDGPTLFIGGEKKAAIKSYFPHSQLEVVQGAGHWVHAEKPDQVLRLITSFCQEN</sequence>
<dbReference type="InterPro" id="IPR000073">
    <property type="entry name" value="AB_hydrolase_1"/>
</dbReference>
<comment type="caution">
    <text evidence="4">The sequence shown here is derived from an EMBL/GenBank/DDBJ whole genome shotgun (WGS) entry which is preliminary data.</text>
</comment>
<evidence type="ECO:0000256" key="2">
    <source>
        <dbReference type="ARBA" id="ARBA00022801"/>
    </source>
</evidence>
<dbReference type="PANTHER" id="PTHR46118:SF4">
    <property type="entry name" value="PROTEIN ABHD11"/>
    <property type="match status" value="1"/>
</dbReference>
<dbReference type="STRING" id="90262.A0A1X2IZS2"/>
<dbReference type="GO" id="GO:0052689">
    <property type="term" value="F:carboxylic ester hydrolase activity"/>
    <property type="evidence" value="ECO:0007669"/>
    <property type="project" value="TreeGrafter"/>
</dbReference>
<dbReference type="PANTHER" id="PTHR46118">
    <property type="entry name" value="PROTEIN ABHD11"/>
    <property type="match status" value="1"/>
</dbReference>
<name>A0A1X2IZS2_9FUNG</name>
<dbReference type="SUPFAM" id="SSF53474">
    <property type="entry name" value="alpha/beta-Hydrolases"/>
    <property type="match status" value="1"/>
</dbReference>
<gene>
    <name evidence="4" type="ORF">BCR42DRAFT_399336</name>
</gene>
<accession>A0A1X2IZS2</accession>
<dbReference type="OrthoDB" id="8119704at2759"/>
<organism evidence="4 5">
    <name type="scientific">Absidia repens</name>
    <dbReference type="NCBI Taxonomy" id="90262"/>
    <lineage>
        <taxon>Eukaryota</taxon>
        <taxon>Fungi</taxon>
        <taxon>Fungi incertae sedis</taxon>
        <taxon>Mucoromycota</taxon>
        <taxon>Mucoromycotina</taxon>
        <taxon>Mucoromycetes</taxon>
        <taxon>Mucorales</taxon>
        <taxon>Cunninghamellaceae</taxon>
        <taxon>Absidia</taxon>
    </lineage>
</organism>
<comment type="similarity">
    <text evidence="1">Belongs to the AB hydrolase superfamily.</text>
</comment>
<feature type="domain" description="AB hydrolase-1" evidence="3">
    <location>
        <begin position="41"/>
        <end position="274"/>
    </location>
</feature>
<evidence type="ECO:0000259" key="3">
    <source>
        <dbReference type="Pfam" id="PF00561"/>
    </source>
</evidence>
<reference evidence="4 5" key="1">
    <citation type="submission" date="2016-07" db="EMBL/GenBank/DDBJ databases">
        <title>Pervasive Adenine N6-methylation of Active Genes in Fungi.</title>
        <authorList>
            <consortium name="DOE Joint Genome Institute"/>
            <person name="Mondo S.J."/>
            <person name="Dannebaum R.O."/>
            <person name="Kuo R.C."/>
            <person name="Labutti K."/>
            <person name="Haridas S."/>
            <person name="Kuo A."/>
            <person name="Salamov A."/>
            <person name="Ahrendt S.R."/>
            <person name="Lipzen A."/>
            <person name="Sullivan W."/>
            <person name="Andreopoulos W.B."/>
            <person name="Clum A."/>
            <person name="Lindquist E."/>
            <person name="Daum C."/>
            <person name="Ramamoorthy G.K."/>
            <person name="Gryganskyi A."/>
            <person name="Culley D."/>
            <person name="Magnuson J.K."/>
            <person name="James T.Y."/>
            <person name="O'Malley M.A."/>
            <person name="Stajich J.E."/>
            <person name="Spatafora J.W."/>
            <person name="Visel A."/>
            <person name="Grigoriev I.V."/>
        </authorList>
    </citation>
    <scope>NUCLEOTIDE SEQUENCE [LARGE SCALE GENOMIC DNA]</scope>
    <source>
        <strain evidence="4 5">NRRL 1336</strain>
    </source>
</reference>
<dbReference type="GO" id="GO:0005739">
    <property type="term" value="C:mitochondrion"/>
    <property type="evidence" value="ECO:0007669"/>
    <property type="project" value="TreeGrafter"/>
</dbReference>
<dbReference type="Proteomes" id="UP000193560">
    <property type="component" value="Unassembled WGS sequence"/>
</dbReference>
<evidence type="ECO:0000313" key="5">
    <source>
        <dbReference type="Proteomes" id="UP000193560"/>
    </source>
</evidence>
<keyword evidence="2 4" id="KW-0378">Hydrolase</keyword>
<evidence type="ECO:0000256" key="1">
    <source>
        <dbReference type="ARBA" id="ARBA00008645"/>
    </source>
</evidence>
<dbReference type="Pfam" id="PF00561">
    <property type="entry name" value="Abhydrolase_1"/>
    <property type="match status" value="1"/>
</dbReference>
<dbReference type="Gene3D" id="3.40.50.1820">
    <property type="entry name" value="alpha/beta hydrolase"/>
    <property type="match status" value="1"/>
</dbReference>